<dbReference type="Ensembl" id="ENSSDAT00000022904.1">
    <property type="protein sequence ID" value="ENSSDAP00000020026.1"/>
    <property type="gene ID" value="ENSSDAG00000018265.1"/>
</dbReference>
<evidence type="ECO:0000256" key="1">
    <source>
        <dbReference type="SAM" id="MobiDB-lite"/>
    </source>
</evidence>
<protein>
    <submittedName>
        <fullName evidence="2">Coiled-coil domain containing 195</fullName>
    </submittedName>
</protein>
<dbReference type="Proteomes" id="UP000694422">
    <property type="component" value="Unplaced"/>
</dbReference>
<feature type="compositionally biased region" description="Polar residues" evidence="1">
    <location>
        <begin position="68"/>
        <end position="78"/>
    </location>
</feature>
<organism evidence="2 3">
    <name type="scientific">Spermophilus dauricus</name>
    <name type="common">Daurian ground squirrel</name>
    <dbReference type="NCBI Taxonomy" id="99837"/>
    <lineage>
        <taxon>Eukaryota</taxon>
        <taxon>Metazoa</taxon>
        <taxon>Chordata</taxon>
        <taxon>Craniata</taxon>
        <taxon>Vertebrata</taxon>
        <taxon>Euteleostomi</taxon>
        <taxon>Mammalia</taxon>
        <taxon>Eutheria</taxon>
        <taxon>Euarchontoglires</taxon>
        <taxon>Glires</taxon>
        <taxon>Rodentia</taxon>
        <taxon>Sciuromorpha</taxon>
        <taxon>Sciuridae</taxon>
        <taxon>Xerinae</taxon>
        <taxon>Marmotini</taxon>
        <taxon>Spermophilus</taxon>
    </lineage>
</organism>
<proteinExistence type="predicted"/>
<sequence>MESNTQLLRVIQELRAEISKLEKENQALRMKLASGSHRAAGSGGDSGDEGEEEVHGPSSAAPRGDTPTDATPTTQEHQGNVMIVRRYSISSSVHSFTANDPWKTRKRHPNGGMSLTCSSVTKQDNQDKILAADSFSNSSSSQRASPEHAFRCRDKIKTVSFLLPRSMSSCSKNSSSLKCSPNQTSNQLSAIAEDT</sequence>
<name>A0A8C9QBJ3_SPEDA</name>
<dbReference type="AlphaFoldDB" id="A0A8C9QBJ3"/>
<reference evidence="2" key="1">
    <citation type="submission" date="2025-08" db="UniProtKB">
        <authorList>
            <consortium name="Ensembl"/>
        </authorList>
    </citation>
    <scope>IDENTIFICATION</scope>
</reference>
<evidence type="ECO:0000313" key="3">
    <source>
        <dbReference type="Proteomes" id="UP000694422"/>
    </source>
</evidence>
<keyword evidence="3" id="KW-1185">Reference proteome</keyword>
<feature type="region of interest" description="Disordered" evidence="1">
    <location>
        <begin position="29"/>
        <end position="80"/>
    </location>
</feature>
<reference evidence="2" key="2">
    <citation type="submission" date="2025-09" db="UniProtKB">
        <authorList>
            <consortium name="Ensembl"/>
        </authorList>
    </citation>
    <scope>IDENTIFICATION</scope>
</reference>
<feature type="compositionally biased region" description="Low complexity" evidence="1">
    <location>
        <begin position="167"/>
        <end position="180"/>
    </location>
</feature>
<accession>A0A8C9QBJ3</accession>
<evidence type="ECO:0000313" key="2">
    <source>
        <dbReference type="Ensembl" id="ENSSDAP00000020026.1"/>
    </source>
</evidence>
<feature type="region of interest" description="Disordered" evidence="1">
    <location>
        <begin position="167"/>
        <end position="195"/>
    </location>
</feature>